<dbReference type="SUPFAM" id="SSF50978">
    <property type="entry name" value="WD40 repeat-like"/>
    <property type="match status" value="1"/>
</dbReference>
<dbReference type="InterPro" id="IPR018060">
    <property type="entry name" value="HTH_AraC"/>
</dbReference>
<evidence type="ECO:0000256" key="1">
    <source>
        <dbReference type="ARBA" id="ARBA00000085"/>
    </source>
</evidence>
<evidence type="ECO:0000256" key="2">
    <source>
        <dbReference type="ARBA" id="ARBA00012438"/>
    </source>
</evidence>
<dbReference type="Gene3D" id="1.10.10.60">
    <property type="entry name" value="Homeodomain-like"/>
    <property type="match status" value="1"/>
</dbReference>
<dbReference type="InterPro" id="IPR011123">
    <property type="entry name" value="Y_Y_Y"/>
</dbReference>
<sequence>MRVIVLFLFFFAFTASAQTYRYIGVEDGLSNRRIFNIQKDSEGYMWFLTNEGMDRFNGKDMKHYKLIEEERTDNSQIYLGWLYMGKNDGIWVIGQRGCVFQYEKKYDRFKMIYKLTGVPEAISYGFMDENYRFWLCSKDSITIYNTLSNQTLQLPNILKSNITVIKQVDKSHFFIATETSVRYVEFKNNALHIIPHQALDRIHLQANELYYHRTSQRLFVGTFEKGVFAYDMHTRRIIQSDTDLSDVSITRIRPLNQKELLVATEGMGIYKINVNSCEASPYIVANYESYNEMNGNNINDIYIDEKKRIWLANYPTGVTVIDHRYTNYHWIKHSVNNKQSLVNDQVYSVIEDCDGDLWFGTSNGISYYDSKSKKWHSFLSSFDRHLKDKNNIFITLCEVSPGIIWAGGYTSGLYKINKKTLSVEYFSPSLLTSVNIRPDKYIRAMIKDSEGYIWSGGYYNLKCFDLKSNSVRLYPGVNSITAIEERDANHMWIGTSSGLYLLNRNTGKYHFIEMSVESNYINALYQTDNGLLYIGTSGSGLLVYNIVNRTFEQYSTENSALVSNGIFAILPELNGNILMSTENGITSFSTKDKSFHNWTREQGLMSACFNAGAGVLRKNKDFVFGSIDGAIQFPENVKFPNYVYSKMIFSDFLLSYQPTYPGEKDSPLTKDINETNVLKLSSDQNTFSFRVSSINYDFPANILYYWKLEGFYDEWVQLNTVNIIRFTNLNPGEYTLRVRAVSKEESNNVFEERQMKITIAQPLWLSGGAILIYTLLIAMMFVIALRLLNLKKQKKISDEKTRFFINTAHDIRTPLTLIKAPLEELLEEEVFSDKGTNRLNTALRNVDVLLRLTTNLINFERADVYSSELHISEYELNAYIQEACETFRSYATIKHIDFTYESQFSYLNVWFDKEKMDSILKNLLSNALKYTPEGGRVNLIVSDTKESWKLEIRDTGIGIPASEQNKLFKVHFRGANVINSKITGSGIGLMLVWKLVRLHGGKINIESTEQQGTVIKVLFPKGYTHFRQSKFVASSKSEKQIIQMSDVNIIPKTIQTNVTLLQRILIVEDNDELRFYLVNSLSGMYNVQACSNGKEALIIVKEFWPELILSDIMMPEMRGDELCLAIKSDIETSHIPILLLTALGGEENILEGLQTGADEYIVKPFSIVILRARISNILANRTLLRNRYINIDTTTENVIPTGNGINSLDWKFMSEARKNIEENLSSPDFTVDSLCSLHNMSRTSFYNKLKAMTGQAPADYIRIIRLKRAAQLLQEGDLSITEVAEMTGFSDSKYFREVFKKHFNISPSKYGKEDDIQALSD</sequence>
<evidence type="ECO:0000256" key="4">
    <source>
        <dbReference type="ARBA" id="ARBA00022679"/>
    </source>
</evidence>
<comment type="caution">
    <text evidence="18">The sequence shown here is derived from an EMBL/GenBank/DDBJ whole genome shotgun (WGS) entry which is preliminary data.</text>
</comment>
<gene>
    <name evidence="18" type="ORF">GGR06_001573</name>
</gene>
<dbReference type="InterPro" id="IPR011006">
    <property type="entry name" value="CheY-like_superfamily"/>
</dbReference>
<keyword evidence="6 18" id="KW-0418">Kinase</keyword>
<feature type="domain" description="Histidine kinase" evidence="16">
    <location>
        <begin position="806"/>
        <end position="1023"/>
    </location>
</feature>
<dbReference type="InterPro" id="IPR011110">
    <property type="entry name" value="Reg_prop"/>
</dbReference>
<keyword evidence="13" id="KW-1133">Transmembrane helix</keyword>
<dbReference type="PRINTS" id="PR00344">
    <property type="entry name" value="BCTRLSENSOR"/>
</dbReference>
<dbReference type="GO" id="GO:0000155">
    <property type="term" value="F:phosphorelay sensor kinase activity"/>
    <property type="evidence" value="ECO:0007669"/>
    <property type="project" value="InterPro"/>
</dbReference>
<keyword evidence="10" id="KW-0238">DNA-binding</keyword>
<evidence type="ECO:0000256" key="5">
    <source>
        <dbReference type="ARBA" id="ARBA00022741"/>
    </source>
</evidence>
<evidence type="ECO:0000313" key="18">
    <source>
        <dbReference type="EMBL" id="MBB4043787.1"/>
    </source>
</evidence>
<dbReference type="FunFam" id="3.40.50.2300:FF:000138">
    <property type="entry name" value="Two-component system sensor histidine kinase/response regulator"/>
    <property type="match status" value="1"/>
</dbReference>
<keyword evidence="3 12" id="KW-0597">Phosphoprotein</keyword>
<dbReference type="InterPro" id="IPR003661">
    <property type="entry name" value="HisK_dim/P_dom"/>
</dbReference>
<dbReference type="CDD" id="cd00082">
    <property type="entry name" value="HisKA"/>
    <property type="match status" value="1"/>
</dbReference>
<dbReference type="SMART" id="SM00342">
    <property type="entry name" value="HTH_ARAC"/>
    <property type="match status" value="1"/>
</dbReference>
<feature type="modified residue" description="4-aspartylphosphate" evidence="12">
    <location>
        <position position="1111"/>
    </location>
</feature>
<dbReference type="FunFam" id="2.130.10.10:FF:001991">
    <property type="entry name" value="Two-component system sensor histidine kinase/response regulator, hybrid (One-component system)"/>
    <property type="match status" value="1"/>
</dbReference>
<dbReference type="RefSeq" id="WP_044161455.1">
    <property type="nucleotide sequence ID" value="NZ_JACIER010000005.1"/>
</dbReference>
<dbReference type="SMART" id="SM00387">
    <property type="entry name" value="HATPase_c"/>
    <property type="match status" value="1"/>
</dbReference>
<evidence type="ECO:0000256" key="14">
    <source>
        <dbReference type="SAM" id="SignalP"/>
    </source>
</evidence>
<keyword evidence="19" id="KW-1185">Reference proteome</keyword>
<feature type="domain" description="Response regulatory" evidence="17">
    <location>
        <begin position="1063"/>
        <end position="1178"/>
    </location>
</feature>
<name>A0A840CUQ0_9BACE</name>
<dbReference type="Pfam" id="PF07495">
    <property type="entry name" value="Y_Y_Y"/>
    <property type="match status" value="1"/>
</dbReference>
<evidence type="ECO:0000256" key="6">
    <source>
        <dbReference type="ARBA" id="ARBA00022777"/>
    </source>
</evidence>
<dbReference type="GO" id="GO:0043565">
    <property type="term" value="F:sequence-specific DNA binding"/>
    <property type="evidence" value="ECO:0007669"/>
    <property type="project" value="InterPro"/>
</dbReference>
<keyword evidence="5" id="KW-0547">Nucleotide-binding</keyword>
<evidence type="ECO:0000256" key="3">
    <source>
        <dbReference type="ARBA" id="ARBA00022553"/>
    </source>
</evidence>
<evidence type="ECO:0000256" key="10">
    <source>
        <dbReference type="ARBA" id="ARBA00023125"/>
    </source>
</evidence>
<dbReference type="InterPro" id="IPR018062">
    <property type="entry name" value="HTH_AraC-typ_CS"/>
</dbReference>
<dbReference type="PROSITE" id="PS50110">
    <property type="entry name" value="RESPONSE_REGULATORY"/>
    <property type="match status" value="1"/>
</dbReference>
<evidence type="ECO:0000259" key="15">
    <source>
        <dbReference type="PROSITE" id="PS01124"/>
    </source>
</evidence>
<dbReference type="Gene3D" id="1.10.287.130">
    <property type="match status" value="1"/>
</dbReference>
<keyword evidence="8" id="KW-0902">Two-component regulatory system</keyword>
<feature type="transmembrane region" description="Helical" evidence="13">
    <location>
        <begin position="763"/>
        <end position="788"/>
    </location>
</feature>
<dbReference type="InterPro" id="IPR036890">
    <property type="entry name" value="HATPase_C_sf"/>
</dbReference>
<dbReference type="SMART" id="SM00388">
    <property type="entry name" value="HisKA"/>
    <property type="match status" value="1"/>
</dbReference>
<dbReference type="SUPFAM" id="SSF47384">
    <property type="entry name" value="Homodimeric domain of signal transducing histidine kinase"/>
    <property type="match status" value="1"/>
</dbReference>
<keyword evidence="13" id="KW-0472">Membrane</keyword>
<evidence type="ECO:0000256" key="13">
    <source>
        <dbReference type="SAM" id="Phobius"/>
    </source>
</evidence>
<dbReference type="InterPro" id="IPR004358">
    <property type="entry name" value="Sig_transdc_His_kin-like_C"/>
</dbReference>
<feature type="chain" id="PRO_5032954326" description="histidine kinase" evidence="14">
    <location>
        <begin position="18"/>
        <end position="1321"/>
    </location>
</feature>
<dbReference type="PROSITE" id="PS01124">
    <property type="entry name" value="HTH_ARAC_FAMILY_2"/>
    <property type="match status" value="1"/>
</dbReference>
<reference evidence="18" key="1">
    <citation type="submission" date="2020-08" db="EMBL/GenBank/DDBJ databases">
        <title>Genomic Encyclopedia of Type Strains, Phase IV (KMG-IV): sequencing the most valuable type-strain genomes for metagenomic binning, comparative biology and taxonomic classification.</title>
        <authorList>
            <person name="Goeker M."/>
        </authorList>
    </citation>
    <scope>NUCLEOTIDE SEQUENCE [LARGE SCALE GENOMIC DNA]</scope>
    <source>
        <strain evidence="18">DSM 105720</strain>
    </source>
</reference>
<dbReference type="GO" id="GO:0003700">
    <property type="term" value="F:DNA-binding transcription factor activity"/>
    <property type="evidence" value="ECO:0007669"/>
    <property type="project" value="InterPro"/>
</dbReference>
<dbReference type="Pfam" id="PF00072">
    <property type="entry name" value="Response_reg"/>
    <property type="match status" value="1"/>
</dbReference>
<organism evidence="18 19">
    <name type="scientific">Bacteroides reticulotermitis</name>
    <dbReference type="NCBI Taxonomy" id="1133319"/>
    <lineage>
        <taxon>Bacteria</taxon>
        <taxon>Pseudomonadati</taxon>
        <taxon>Bacteroidota</taxon>
        <taxon>Bacteroidia</taxon>
        <taxon>Bacteroidales</taxon>
        <taxon>Bacteroidaceae</taxon>
        <taxon>Bacteroides</taxon>
    </lineage>
</organism>
<evidence type="ECO:0000256" key="11">
    <source>
        <dbReference type="ARBA" id="ARBA00023163"/>
    </source>
</evidence>
<comment type="catalytic activity">
    <reaction evidence="1">
        <text>ATP + protein L-histidine = ADP + protein N-phospho-L-histidine.</text>
        <dbReference type="EC" id="2.7.13.3"/>
    </reaction>
</comment>
<dbReference type="Gene3D" id="2.60.40.10">
    <property type="entry name" value="Immunoglobulins"/>
    <property type="match status" value="1"/>
</dbReference>
<dbReference type="CDD" id="cd00075">
    <property type="entry name" value="HATPase"/>
    <property type="match status" value="1"/>
</dbReference>
<dbReference type="Pfam" id="PF07494">
    <property type="entry name" value="Reg_prop"/>
    <property type="match status" value="1"/>
</dbReference>
<feature type="domain" description="HTH araC/xylS-type" evidence="15">
    <location>
        <begin position="1214"/>
        <end position="1313"/>
    </location>
</feature>
<evidence type="ECO:0000256" key="12">
    <source>
        <dbReference type="PROSITE-ProRule" id="PRU00169"/>
    </source>
</evidence>
<dbReference type="Pfam" id="PF02518">
    <property type="entry name" value="HATPase_c"/>
    <property type="match status" value="1"/>
</dbReference>
<evidence type="ECO:0000256" key="7">
    <source>
        <dbReference type="ARBA" id="ARBA00022840"/>
    </source>
</evidence>
<dbReference type="PANTHER" id="PTHR43547:SF2">
    <property type="entry name" value="HYBRID SIGNAL TRANSDUCTION HISTIDINE KINASE C"/>
    <property type="match status" value="1"/>
</dbReference>
<dbReference type="FunFam" id="3.30.565.10:FF:000037">
    <property type="entry name" value="Hybrid sensor histidine kinase/response regulator"/>
    <property type="match status" value="1"/>
</dbReference>
<dbReference type="FunFam" id="1.10.10.60:FF:000284">
    <property type="entry name" value="Two-component system sensor histidine kinase/response regulator"/>
    <property type="match status" value="1"/>
</dbReference>
<dbReference type="Gene3D" id="2.130.10.10">
    <property type="entry name" value="YVTN repeat-like/Quinoprotein amine dehydrogenase"/>
    <property type="match status" value="3"/>
</dbReference>
<dbReference type="Pfam" id="PF12833">
    <property type="entry name" value="HTH_18"/>
    <property type="match status" value="1"/>
</dbReference>
<dbReference type="Gene3D" id="3.30.565.10">
    <property type="entry name" value="Histidine kinase-like ATPase, C-terminal domain"/>
    <property type="match status" value="1"/>
</dbReference>
<proteinExistence type="predicted"/>
<dbReference type="InterPro" id="IPR001789">
    <property type="entry name" value="Sig_transdc_resp-reg_receiver"/>
</dbReference>
<dbReference type="PROSITE" id="PS50109">
    <property type="entry name" value="HIS_KIN"/>
    <property type="match status" value="1"/>
</dbReference>
<dbReference type="SUPFAM" id="SSF63829">
    <property type="entry name" value="Calcium-dependent phosphotriesterase"/>
    <property type="match status" value="2"/>
</dbReference>
<feature type="signal peptide" evidence="14">
    <location>
        <begin position="1"/>
        <end position="17"/>
    </location>
</feature>
<dbReference type="InterPro" id="IPR005467">
    <property type="entry name" value="His_kinase_dom"/>
</dbReference>
<dbReference type="PROSITE" id="PS00041">
    <property type="entry name" value="HTH_ARAC_FAMILY_1"/>
    <property type="match status" value="1"/>
</dbReference>
<evidence type="ECO:0000259" key="17">
    <source>
        <dbReference type="PROSITE" id="PS50110"/>
    </source>
</evidence>
<dbReference type="PANTHER" id="PTHR43547">
    <property type="entry name" value="TWO-COMPONENT HISTIDINE KINASE"/>
    <property type="match status" value="1"/>
</dbReference>
<dbReference type="InterPro" id="IPR013783">
    <property type="entry name" value="Ig-like_fold"/>
</dbReference>
<protein>
    <recommendedName>
        <fullName evidence="2">histidine kinase</fullName>
        <ecNumber evidence="2">2.7.13.3</ecNumber>
    </recommendedName>
</protein>
<dbReference type="EC" id="2.7.13.3" evidence="2"/>
<dbReference type="GO" id="GO:0005524">
    <property type="term" value="F:ATP binding"/>
    <property type="evidence" value="ECO:0007669"/>
    <property type="project" value="UniProtKB-KW"/>
</dbReference>
<dbReference type="Pfam" id="PF00512">
    <property type="entry name" value="HisKA"/>
    <property type="match status" value="1"/>
</dbReference>
<dbReference type="SUPFAM" id="SSF46689">
    <property type="entry name" value="Homeodomain-like"/>
    <property type="match status" value="1"/>
</dbReference>
<evidence type="ECO:0000259" key="16">
    <source>
        <dbReference type="PROSITE" id="PS50109"/>
    </source>
</evidence>
<keyword evidence="4" id="KW-0808">Transferase</keyword>
<dbReference type="InterPro" id="IPR036322">
    <property type="entry name" value="WD40_repeat_dom_sf"/>
</dbReference>
<dbReference type="SUPFAM" id="SSF52172">
    <property type="entry name" value="CheY-like"/>
    <property type="match status" value="1"/>
</dbReference>
<dbReference type="InterPro" id="IPR036097">
    <property type="entry name" value="HisK_dim/P_sf"/>
</dbReference>
<keyword evidence="9" id="KW-0805">Transcription regulation</keyword>
<keyword evidence="14" id="KW-0732">Signal</keyword>
<dbReference type="InterPro" id="IPR009057">
    <property type="entry name" value="Homeodomain-like_sf"/>
</dbReference>
<keyword evidence="7" id="KW-0067">ATP-binding</keyword>
<dbReference type="FunFam" id="2.60.40.10:FF:000791">
    <property type="entry name" value="Two-component system sensor histidine kinase/response regulator"/>
    <property type="match status" value="1"/>
</dbReference>
<dbReference type="InterPro" id="IPR003594">
    <property type="entry name" value="HATPase_dom"/>
</dbReference>
<dbReference type="Proteomes" id="UP000560658">
    <property type="component" value="Unassembled WGS sequence"/>
</dbReference>
<keyword evidence="13" id="KW-0812">Transmembrane</keyword>
<dbReference type="SUPFAM" id="SSF55874">
    <property type="entry name" value="ATPase domain of HSP90 chaperone/DNA topoisomerase II/histidine kinase"/>
    <property type="match status" value="1"/>
</dbReference>
<accession>A0A840CUQ0</accession>
<dbReference type="Gene3D" id="3.40.50.2300">
    <property type="match status" value="1"/>
</dbReference>
<keyword evidence="11" id="KW-0804">Transcription</keyword>
<evidence type="ECO:0000256" key="9">
    <source>
        <dbReference type="ARBA" id="ARBA00023015"/>
    </source>
</evidence>
<dbReference type="SMART" id="SM00448">
    <property type="entry name" value="REC"/>
    <property type="match status" value="1"/>
</dbReference>
<evidence type="ECO:0000313" key="19">
    <source>
        <dbReference type="Proteomes" id="UP000560658"/>
    </source>
</evidence>
<dbReference type="InterPro" id="IPR015943">
    <property type="entry name" value="WD40/YVTN_repeat-like_dom_sf"/>
</dbReference>
<evidence type="ECO:0000256" key="8">
    <source>
        <dbReference type="ARBA" id="ARBA00023012"/>
    </source>
</evidence>
<dbReference type="EMBL" id="JACIER010000005">
    <property type="protein sequence ID" value="MBB4043787.1"/>
    <property type="molecule type" value="Genomic_DNA"/>
</dbReference>